<dbReference type="SUPFAM" id="SSF54427">
    <property type="entry name" value="NTF2-like"/>
    <property type="match status" value="1"/>
</dbReference>
<dbReference type="OrthoDB" id="5081128at2"/>
<feature type="region of interest" description="Disordered" evidence="1">
    <location>
        <begin position="157"/>
        <end position="187"/>
    </location>
</feature>
<dbReference type="EMBL" id="SOHJ01000003">
    <property type="protein sequence ID" value="TFD62196.1"/>
    <property type="molecule type" value="Genomic_DNA"/>
</dbReference>
<gene>
    <name evidence="3" type="ORF">E3T39_04160</name>
</gene>
<dbReference type="RefSeq" id="WP_134513463.1">
    <property type="nucleotide sequence ID" value="NZ_SOHJ01000003.1"/>
</dbReference>
<protein>
    <submittedName>
        <fullName evidence="3">Nuclear transport factor 2 family protein</fullName>
    </submittedName>
</protein>
<evidence type="ECO:0000259" key="2">
    <source>
        <dbReference type="Pfam" id="PF13577"/>
    </source>
</evidence>
<reference evidence="3 4" key="1">
    <citation type="submission" date="2019-03" db="EMBL/GenBank/DDBJ databases">
        <title>Genomics of glacier-inhabiting Cryobacterium strains.</title>
        <authorList>
            <person name="Liu Q."/>
            <person name="Xin Y.-H."/>
        </authorList>
    </citation>
    <scope>NUCLEOTIDE SEQUENCE [LARGE SCALE GENOMIC DNA]</scope>
    <source>
        <strain evidence="3 4">Sr39</strain>
    </source>
</reference>
<dbReference type="Proteomes" id="UP000298170">
    <property type="component" value="Unassembled WGS sequence"/>
</dbReference>
<dbReference type="InterPro" id="IPR037401">
    <property type="entry name" value="SnoaL-like"/>
</dbReference>
<dbReference type="AlphaFoldDB" id="A0A4R9AHR4"/>
<feature type="domain" description="SnoaL-like" evidence="2">
    <location>
        <begin position="20"/>
        <end position="147"/>
    </location>
</feature>
<dbReference type="Pfam" id="PF13577">
    <property type="entry name" value="SnoaL_4"/>
    <property type="match status" value="1"/>
</dbReference>
<evidence type="ECO:0000313" key="3">
    <source>
        <dbReference type="EMBL" id="TFD62196.1"/>
    </source>
</evidence>
<keyword evidence="4" id="KW-1185">Reference proteome</keyword>
<dbReference type="InterPro" id="IPR032710">
    <property type="entry name" value="NTF2-like_dom_sf"/>
</dbReference>
<accession>A0A4R9AHR4</accession>
<proteinExistence type="predicted"/>
<comment type="caution">
    <text evidence="3">The sequence shown here is derived from an EMBL/GenBank/DDBJ whole genome shotgun (WGS) entry which is preliminary data.</text>
</comment>
<dbReference type="Gene3D" id="3.10.450.50">
    <property type="match status" value="1"/>
</dbReference>
<organism evidence="3 4">
    <name type="scientific">Cryobacterium suzukii</name>
    <dbReference type="NCBI Taxonomy" id="1259198"/>
    <lineage>
        <taxon>Bacteria</taxon>
        <taxon>Bacillati</taxon>
        <taxon>Actinomycetota</taxon>
        <taxon>Actinomycetes</taxon>
        <taxon>Micrococcales</taxon>
        <taxon>Microbacteriaceae</taxon>
        <taxon>Cryobacterium</taxon>
    </lineage>
</organism>
<evidence type="ECO:0000313" key="4">
    <source>
        <dbReference type="Proteomes" id="UP000298170"/>
    </source>
</evidence>
<name>A0A4R9AHR4_9MICO</name>
<evidence type="ECO:0000256" key="1">
    <source>
        <dbReference type="SAM" id="MobiDB-lite"/>
    </source>
</evidence>
<sequence>MVGSATQNVETLGIEQRLEAAEDRLALLDLEGEYGFLYDSRQSGPWSELFTEDGIYQGRQLVGMAAQNLVEGRSNLANFCENEPLSGMHFLHVPHFTLAGDTAVGRVHFKFEASGTNEYGRSQARSVSGYYDTAYVRTPAGWLIRRRITTYLESSQTTTYPYEPTPADLYQRPQHQASNVPYQDKRG</sequence>